<sequence>MTRSIAAFAFVLLVVQAGAIPFFQRVAEHSLRGLDVNFTQLVTSFGYPVEEHKVTTSDGYILGVFRIPHGLTAKGAAAAGKPVVWLQHGLLDQSGTYVNNLPDESLGFMLADEGYDVWFGNSRGNVYSTAHTTLSTDSKEFWEFSFDEMASLDLPACVDYVKAQTGAAKIGYVGHSQGTAIAFAGFSSIPSLADSIAVYAALAPVATVSHQSSLVLKAMVDIDLDKFLSAVGVNEFLPSTDLFESLFPWVCKELPIGCDAVIFSLCGSDYGNVNQSRIPVYVSRTPAGTSVQNMVHWCQEVRSAKFCKYDYGKDGNQQHYGQDTPPNYDLSSFSVPTALFTGGKDDLADPSDVEELISMLPDSSVVYTHNEAGYDHLDFVWGLDANTKIYAPILTLLQQYLQ</sequence>
<feature type="signal peptide" evidence="9">
    <location>
        <begin position="1"/>
        <end position="19"/>
    </location>
</feature>
<evidence type="ECO:0000259" key="10">
    <source>
        <dbReference type="Pfam" id="PF04083"/>
    </source>
</evidence>
<name>A0A7S3CY44_9EUKA</name>
<organism evidence="11">
    <name type="scientific">Palpitomonas bilix</name>
    <dbReference type="NCBI Taxonomy" id="652834"/>
    <lineage>
        <taxon>Eukaryota</taxon>
        <taxon>Eukaryota incertae sedis</taxon>
    </lineage>
</organism>
<dbReference type="EMBL" id="HBIB01004845">
    <property type="protein sequence ID" value="CAE0240701.1"/>
    <property type="molecule type" value="Transcribed_RNA"/>
</dbReference>
<dbReference type="AlphaFoldDB" id="A0A7S3CY44"/>
<dbReference type="InterPro" id="IPR025483">
    <property type="entry name" value="Lipase_euk"/>
</dbReference>
<evidence type="ECO:0000256" key="8">
    <source>
        <dbReference type="PIRSR" id="PIRSR000862-1"/>
    </source>
</evidence>
<evidence type="ECO:0000256" key="4">
    <source>
        <dbReference type="ARBA" id="ARBA00022963"/>
    </source>
</evidence>
<evidence type="ECO:0000256" key="5">
    <source>
        <dbReference type="ARBA" id="ARBA00023098"/>
    </source>
</evidence>
<proteinExistence type="inferred from homology"/>
<gene>
    <name evidence="11" type="ORF">PBIL07802_LOCUS2861</name>
</gene>
<dbReference type="InterPro" id="IPR029058">
    <property type="entry name" value="AB_hydrolase_fold"/>
</dbReference>
<evidence type="ECO:0000256" key="7">
    <source>
        <dbReference type="PIRNR" id="PIRNR000862"/>
    </source>
</evidence>
<dbReference type="PANTHER" id="PTHR11005">
    <property type="entry name" value="LYSOSOMAL ACID LIPASE-RELATED"/>
    <property type="match status" value="1"/>
</dbReference>
<dbReference type="PIRSF" id="PIRSF000862">
    <property type="entry name" value="Steryl_ester_lip"/>
    <property type="match status" value="1"/>
</dbReference>
<dbReference type="GO" id="GO:0016788">
    <property type="term" value="F:hydrolase activity, acting on ester bonds"/>
    <property type="evidence" value="ECO:0007669"/>
    <property type="project" value="InterPro"/>
</dbReference>
<feature type="active site" description="Charge relay system" evidence="8">
    <location>
        <position position="376"/>
    </location>
</feature>
<dbReference type="SUPFAM" id="SSF53474">
    <property type="entry name" value="alpha/beta-Hydrolases"/>
    <property type="match status" value="1"/>
</dbReference>
<evidence type="ECO:0000256" key="1">
    <source>
        <dbReference type="ARBA" id="ARBA00010701"/>
    </source>
</evidence>
<feature type="domain" description="Partial AB-hydrolase lipase" evidence="10">
    <location>
        <begin position="39"/>
        <end position="100"/>
    </location>
</feature>
<dbReference type="GO" id="GO:0016042">
    <property type="term" value="P:lipid catabolic process"/>
    <property type="evidence" value="ECO:0007669"/>
    <property type="project" value="UniProtKB-KW"/>
</dbReference>
<keyword evidence="2 9" id="KW-0732">Signal</keyword>
<feature type="active site" description="Charge relay system" evidence="8">
    <location>
        <position position="345"/>
    </location>
</feature>
<keyword evidence="3 7" id="KW-0378">Hydrolase</keyword>
<keyword evidence="5" id="KW-0443">Lipid metabolism</keyword>
<keyword evidence="6" id="KW-0325">Glycoprotein</keyword>
<dbReference type="Gene3D" id="3.40.50.1820">
    <property type="entry name" value="alpha/beta hydrolase"/>
    <property type="match status" value="1"/>
</dbReference>
<evidence type="ECO:0000256" key="9">
    <source>
        <dbReference type="SAM" id="SignalP"/>
    </source>
</evidence>
<dbReference type="FunFam" id="3.40.50.1820:FF:000021">
    <property type="entry name" value="Lipase"/>
    <property type="match status" value="1"/>
</dbReference>
<evidence type="ECO:0000256" key="2">
    <source>
        <dbReference type="ARBA" id="ARBA00022729"/>
    </source>
</evidence>
<evidence type="ECO:0000256" key="3">
    <source>
        <dbReference type="ARBA" id="ARBA00022801"/>
    </source>
</evidence>
<comment type="similarity">
    <text evidence="1 7">Belongs to the AB hydrolase superfamily. Lipase family.</text>
</comment>
<keyword evidence="4 7" id="KW-0442">Lipid degradation</keyword>
<evidence type="ECO:0000313" key="11">
    <source>
        <dbReference type="EMBL" id="CAE0240701.1"/>
    </source>
</evidence>
<evidence type="ECO:0000256" key="6">
    <source>
        <dbReference type="ARBA" id="ARBA00023180"/>
    </source>
</evidence>
<accession>A0A7S3CY44</accession>
<dbReference type="InterPro" id="IPR006693">
    <property type="entry name" value="AB_hydrolase_lipase"/>
</dbReference>
<dbReference type="Pfam" id="PF04083">
    <property type="entry name" value="Abhydro_lipase"/>
    <property type="match status" value="1"/>
</dbReference>
<feature type="active site" description="Nucleophile" evidence="8">
    <location>
        <position position="176"/>
    </location>
</feature>
<protein>
    <recommendedName>
        <fullName evidence="7">Lipase</fullName>
    </recommendedName>
</protein>
<feature type="chain" id="PRO_5031008659" description="Lipase" evidence="9">
    <location>
        <begin position="20"/>
        <end position="402"/>
    </location>
</feature>
<reference evidence="11" key="1">
    <citation type="submission" date="2021-01" db="EMBL/GenBank/DDBJ databases">
        <authorList>
            <person name="Corre E."/>
            <person name="Pelletier E."/>
            <person name="Niang G."/>
            <person name="Scheremetjew M."/>
            <person name="Finn R."/>
            <person name="Kale V."/>
            <person name="Holt S."/>
            <person name="Cochrane G."/>
            <person name="Meng A."/>
            <person name="Brown T."/>
            <person name="Cohen L."/>
        </authorList>
    </citation>
    <scope>NUCLEOTIDE SEQUENCE</scope>
    <source>
        <strain evidence="11">NIES-2562</strain>
    </source>
</reference>